<feature type="region of interest" description="Disordered" evidence="1">
    <location>
        <begin position="1"/>
        <end position="32"/>
    </location>
</feature>
<feature type="region of interest" description="Disordered" evidence="1">
    <location>
        <begin position="252"/>
        <end position="272"/>
    </location>
</feature>
<proteinExistence type="predicted"/>
<accession>A0AA35V7C4</accession>
<sequence length="282" mass="32154">MVKVNVARYEKKSNKSRAQPFHNTCPPQPPDTRGWNKTMAGRSFVDSVIGRREEPAISLVILKRVFVMESDSLVMGEVKNFQHLSNLPKLLNADGKLPCQVFYAGSLRVIMKFSVHNAATVYLQNEHTGNRWFKWLKPGIVEEFPFERIAWVNFICLPIHLRFEENVNLIASKIDKVIETESSQNWHSIDLTTPHISGNRSPNIMSMSRNQSERMEREGISETWDYANHQDIEEGEIILDSKMKIKIGSGGVARVSSSPMEPEMTKIPDGQTPKLITEFNMP</sequence>
<gene>
    <name evidence="2" type="ORF">LSALG_LOCUS1492</name>
</gene>
<evidence type="ECO:0008006" key="4">
    <source>
        <dbReference type="Google" id="ProtNLM"/>
    </source>
</evidence>
<evidence type="ECO:0000313" key="2">
    <source>
        <dbReference type="EMBL" id="CAI9260665.1"/>
    </source>
</evidence>
<evidence type="ECO:0000313" key="3">
    <source>
        <dbReference type="Proteomes" id="UP001177003"/>
    </source>
</evidence>
<dbReference type="EMBL" id="OX465086">
    <property type="protein sequence ID" value="CAI9260665.1"/>
    <property type="molecule type" value="Genomic_DNA"/>
</dbReference>
<evidence type="ECO:0000256" key="1">
    <source>
        <dbReference type="SAM" id="MobiDB-lite"/>
    </source>
</evidence>
<keyword evidence="3" id="KW-1185">Reference proteome</keyword>
<dbReference type="AlphaFoldDB" id="A0AA35V7C4"/>
<organism evidence="2 3">
    <name type="scientific">Lactuca saligna</name>
    <name type="common">Willowleaf lettuce</name>
    <dbReference type="NCBI Taxonomy" id="75948"/>
    <lineage>
        <taxon>Eukaryota</taxon>
        <taxon>Viridiplantae</taxon>
        <taxon>Streptophyta</taxon>
        <taxon>Embryophyta</taxon>
        <taxon>Tracheophyta</taxon>
        <taxon>Spermatophyta</taxon>
        <taxon>Magnoliopsida</taxon>
        <taxon>eudicotyledons</taxon>
        <taxon>Gunneridae</taxon>
        <taxon>Pentapetalae</taxon>
        <taxon>asterids</taxon>
        <taxon>campanulids</taxon>
        <taxon>Asterales</taxon>
        <taxon>Asteraceae</taxon>
        <taxon>Cichorioideae</taxon>
        <taxon>Cichorieae</taxon>
        <taxon>Lactucinae</taxon>
        <taxon>Lactuca</taxon>
    </lineage>
</organism>
<protein>
    <recommendedName>
        <fullName evidence="4">DUF4283 domain-containing protein</fullName>
    </recommendedName>
</protein>
<name>A0AA35V7C4_LACSI</name>
<reference evidence="2" key="1">
    <citation type="submission" date="2023-04" db="EMBL/GenBank/DDBJ databases">
        <authorList>
            <person name="Vijverberg K."/>
            <person name="Xiong W."/>
            <person name="Schranz E."/>
        </authorList>
    </citation>
    <scope>NUCLEOTIDE SEQUENCE</scope>
</reference>
<dbReference type="Proteomes" id="UP001177003">
    <property type="component" value="Chromosome 0"/>
</dbReference>